<keyword evidence="2" id="KW-0812">Transmembrane</keyword>
<feature type="compositionally biased region" description="Low complexity" evidence="1">
    <location>
        <begin position="14"/>
        <end position="25"/>
    </location>
</feature>
<evidence type="ECO:0000313" key="3">
    <source>
        <dbReference type="EMBL" id="MBS2546953.1"/>
    </source>
</evidence>
<gene>
    <name evidence="3" type="ORF">KGQ19_08735</name>
</gene>
<feature type="region of interest" description="Disordered" evidence="1">
    <location>
        <begin position="302"/>
        <end position="324"/>
    </location>
</feature>
<evidence type="ECO:0000256" key="1">
    <source>
        <dbReference type="SAM" id="MobiDB-lite"/>
    </source>
</evidence>
<feature type="compositionally biased region" description="Basic and acidic residues" evidence="1">
    <location>
        <begin position="205"/>
        <end position="219"/>
    </location>
</feature>
<dbReference type="Proteomes" id="UP000730482">
    <property type="component" value="Unassembled WGS sequence"/>
</dbReference>
<dbReference type="EMBL" id="JAAFYZ010000020">
    <property type="protein sequence ID" value="MBS2546953.1"/>
    <property type="molecule type" value="Genomic_DNA"/>
</dbReference>
<evidence type="ECO:0000313" key="4">
    <source>
        <dbReference type="Proteomes" id="UP000730482"/>
    </source>
</evidence>
<name>A0ABS5KLN7_9ACTN</name>
<keyword evidence="2" id="KW-0472">Membrane</keyword>
<sequence>MSHQNTAWPACPDGPSSAAATRASGTTPPPNWLAHGLLALAGTMLFALACASAWLSYHAQVGYVLAHNGNLRTEAKIWALLLDAGTAGVSLLRLYETVQCRTSTATRISLLGCITASVAMNLLNTPSRSPGGYLVAAVPPVMYAVFLEHLLANIRSVLAPDEARRSMWRTSTLWINFPGRMWSKQRGSLRYEAEGALAVPAAGDDSQRAASKMEEHAEQPEGDAMANPHAKTPATHAFRRGRGPGPKRVAFEAALKDQMQSGDLRLFSEDERERNAAAYQAAASLPAPLSRGAARRYVVQALPRLGGSGTPDRSPVPTSTSKLD</sequence>
<accession>A0ABS5KLN7</accession>
<comment type="caution">
    <text evidence="3">The sequence shown here is derived from an EMBL/GenBank/DDBJ whole genome shotgun (WGS) entry which is preliminary data.</text>
</comment>
<reference evidence="3 4" key="1">
    <citation type="submission" date="2020-02" db="EMBL/GenBank/DDBJ databases">
        <title>Acidophilic actinobacteria isolated from forest soil.</title>
        <authorList>
            <person name="Golinska P."/>
        </authorList>
    </citation>
    <scope>NUCLEOTIDE SEQUENCE [LARGE SCALE GENOMIC DNA]</scope>
    <source>
        <strain evidence="3 4">NL8</strain>
    </source>
</reference>
<evidence type="ECO:0000256" key="2">
    <source>
        <dbReference type="SAM" id="Phobius"/>
    </source>
</evidence>
<evidence type="ECO:0008006" key="5">
    <source>
        <dbReference type="Google" id="ProtNLM"/>
    </source>
</evidence>
<dbReference type="RefSeq" id="WP_212008561.1">
    <property type="nucleotide sequence ID" value="NZ_JAAFYZ010000020.1"/>
</dbReference>
<feature type="transmembrane region" description="Helical" evidence="2">
    <location>
        <begin position="32"/>
        <end position="57"/>
    </location>
</feature>
<proteinExistence type="predicted"/>
<keyword evidence="4" id="KW-1185">Reference proteome</keyword>
<organism evidence="3 4">
    <name type="scientific">Catenulispora pinistramenti</name>
    <dbReference type="NCBI Taxonomy" id="2705254"/>
    <lineage>
        <taxon>Bacteria</taxon>
        <taxon>Bacillati</taxon>
        <taxon>Actinomycetota</taxon>
        <taxon>Actinomycetes</taxon>
        <taxon>Catenulisporales</taxon>
        <taxon>Catenulisporaceae</taxon>
        <taxon>Catenulispora</taxon>
    </lineage>
</organism>
<feature type="region of interest" description="Disordered" evidence="1">
    <location>
        <begin position="1"/>
        <end position="25"/>
    </location>
</feature>
<feature type="region of interest" description="Disordered" evidence="1">
    <location>
        <begin position="201"/>
        <end position="245"/>
    </location>
</feature>
<keyword evidence="2" id="KW-1133">Transmembrane helix</keyword>
<protein>
    <recommendedName>
        <fullName evidence="5">DUF2637 domain-containing protein</fullName>
    </recommendedName>
</protein>